<proteinExistence type="inferred from homology"/>
<evidence type="ECO:0000313" key="5">
    <source>
        <dbReference type="Proteomes" id="UP001301769"/>
    </source>
</evidence>
<organism evidence="4 5">
    <name type="scientific">Rhypophila decipiens</name>
    <dbReference type="NCBI Taxonomy" id="261697"/>
    <lineage>
        <taxon>Eukaryota</taxon>
        <taxon>Fungi</taxon>
        <taxon>Dikarya</taxon>
        <taxon>Ascomycota</taxon>
        <taxon>Pezizomycotina</taxon>
        <taxon>Sordariomycetes</taxon>
        <taxon>Sordariomycetidae</taxon>
        <taxon>Sordariales</taxon>
        <taxon>Naviculisporaceae</taxon>
        <taxon>Rhypophila</taxon>
    </lineage>
</organism>
<evidence type="ECO:0000256" key="2">
    <source>
        <dbReference type="ARBA" id="ARBA00023002"/>
    </source>
</evidence>
<evidence type="ECO:0000256" key="1">
    <source>
        <dbReference type="ARBA" id="ARBA00006484"/>
    </source>
</evidence>
<reference evidence="4" key="2">
    <citation type="submission" date="2023-05" db="EMBL/GenBank/DDBJ databases">
        <authorList>
            <consortium name="Lawrence Berkeley National Laboratory"/>
            <person name="Steindorff A."/>
            <person name="Hensen N."/>
            <person name="Bonometti L."/>
            <person name="Westerberg I."/>
            <person name="Brannstrom I.O."/>
            <person name="Guillou S."/>
            <person name="Cros-Aarteil S."/>
            <person name="Calhoun S."/>
            <person name="Haridas S."/>
            <person name="Kuo A."/>
            <person name="Mondo S."/>
            <person name="Pangilinan J."/>
            <person name="Riley R."/>
            <person name="Labutti K."/>
            <person name="Andreopoulos B."/>
            <person name="Lipzen A."/>
            <person name="Chen C."/>
            <person name="Yanf M."/>
            <person name="Daum C."/>
            <person name="Ng V."/>
            <person name="Clum A."/>
            <person name="Ohm R."/>
            <person name="Martin F."/>
            <person name="Silar P."/>
            <person name="Natvig D."/>
            <person name="Lalanne C."/>
            <person name="Gautier V."/>
            <person name="Ament-Velasquez S.L."/>
            <person name="Kruys A."/>
            <person name="Hutchinson M.I."/>
            <person name="Powell A.J."/>
            <person name="Barry K."/>
            <person name="Miller A.N."/>
            <person name="Grigoriev I.V."/>
            <person name="Debuchy R."/>
            <person name="Gladieux P."/>
            <person name="Thoren M.H."/>
            <person name="Johannesson H."/>
        </authorList>
    </citation>
    <scope>NUCLEOTIDE SEQUENCE</scope>
    <source>
        <strain evidence="4">PSN293</strain>
    </source>
</reference>
<evidence type="ECO:0000256" key="3">
    <source>
        <dbReference type="SAM" id="MobiDB-lite"/>
    </source>
</evidence>
<dbReference type="Proteomes" id="UP001301769">
    <property type="component" value="Unassembled WGS sequence"/>
</dbReference>
<gene>
    <name evidence="4" type="ORF">QBC37DRAFT_428983</name>
</gene>
<comment type="caution">
    <text evidence="4">The sequence shown here is derived from an EMBL/GenBank/DDBJ whole genome shotgun (WGS) entry which is preliminary data.</text>
</comment>
<feature type="region of interest" description="Disordered" evidence="3">
    <location>
        <begin position="303"/>
        <end position="334"/>
    </location>
</feature>
<dbReference type="SUPFAM" id="SSF51735">
    <property type="entry name" value="NAD(P)-binding Rossmann-fold domains"/>
    <property type="match status" value="2"/>
</dbReference>
<name>A0AAN6Y0F1_9PEZI</name>
<reference evidence="4" key="1">
    <citation type="journal article" date="2023" name="Mol. Phylogenet. Evol.">
        <title>Genome-scale phylogeny and comparative genomics of the fungal order Sordariales.</title>
        <authorList>
            <person name="Hensen N."/>
            <person name="Bonometti L."/>
            <person name="Westerberg I."/>
            <person name="Brannstrom I.O."/>
            <person name="Guillou S."/>
            <person name="Cros-Aarteil S."/>
            <person name="Calhoun S."/>
            <person name="Haridas S."/>
            <person name="Kuo A."/>
            <person name="Mondo S."/>
            <person name="Pangilinan J."/>
            <person name="Riley R."/>
            <person name="LaButti K."/>
            <person name="Andreopoulos B."/>
            <person name="Lipzen A."/>
            <person name="Chen C."/>
            <person name="Yan M."/>
            <person name="Daum C."/>
            <person name="Ng V."/>
            <person name="Clum A."/>
            <person name="Steindorff A."/>
            <person name="Ohm R.A."/>
            <person name="Martin F."/>
            <person name="Silar P."/>
            <person name="Natvig D.O."/>
            <person name="Lalanne C."/>
            <person name="Gautier V."/>
            <person name="Ament-Velasquez S.L."/>
            <person name="Kruys A."/>
            <person name="Hutchinson M.I."/>
            <person name="Powell A.J."/>
            <person name="Barry K."/>
            <person name="Miller A.N."/>
            <person name="Grigoriev I.V."/>
            <person name="Debuchy R."/>
            <person name="Gladieux P."/>
            <person name="Hiltunen Thoren M."/>
            <person name="Johannesson H."/>
        </authorList>
    </citation>
    <scope>NUCLEOTIDE SEQUENCE</scope>
    <source>
        <strain evidence="4">PSN293</strain>
    </source>
</reference>
<keyword evidence="5" id="KW-1185">Reference proteome</keyword>
<dbReference type="PANTHER" id="PTHR24320">
    <property type="entry name" value="RETINOL DEHYDROGENASE"/>
    <property type="match status" value="1"/>
</dbReference>
<dbReference type="InterPro" id="IPR036291">
    <property type="entry name" value="NAD(P)-bd_dom_sf"/>
</dbReference>
<dbReference type="InterPro" id="IPR002347">
    <property type="entry name" value="SDR_fam"/>
</dbReference>
<dbReference type="Pfam" id="PF00106">
    <property type="entry name" value="adh_short"/>
    <property type="match status" value="1"/>
</dbReference>
<dbReference type="AlphaFoldDB" id="A0AAN6Y0F1"/>
<protein>
    <recommendedName>
        <fullName evidence="6">Oxidoreductase</fullName>
    </recommendedName>
</protein>
<sequence length="453" mass="48555">MQYITWEDLFVIFLSRIDQPFSVIRFHLQSQTHQNTENAAFIYTSGMPSQTTHSCEKDAMKAVVLDPDLTGKVILITGGTGGIGAELVVHLSHLQHAPARIIFTGRNITSANAVIERSRAGAAPSPAGPEISFIPMDLSSLESVSTASTQILALLQGDAVQGSTGRLDILLANAGIMATPPGLSPDGYEIQFATNHLGHALLIRKLMPLMLETAAAHISSDVRIVVTSSTGWRLGKMDDFPFEQLAKGDLFEGKTFFAKSLRYGNSKLANLVYARELAARFGDGVAISGVTVTTTTTTVAVAASGGGSGGGPDIDTTNDSTGDANGGNDIHQQVNSQVPAIIGEGRTTKTGKGILSLSIHPGVVGTGLVNDLPWADKALIYASQMGNLLTPEEGIRNHLWAITAPRDVIVPGAYYEPVGKLWSKSWSRQIDKKDPDLGRKMWEWTEEQLQRWL</sequence>
<dbReference type="EMBL" id="MU858178">
    <property type="protein sequence ID" value="KAK4210319.1"/>
    <property type="molecule type" value="Genomic_DNA"/>
</dbReference>
<dbReference type="Gene3D" id="3.40.50.720">
    <property type="entry name" value="NAD(P)-binding Rossmann-like Domain"/>
    <property type="match status" value="1"/>
</dbReference>
<dbReference type="PANTHER" id="PTHR24320:SF154">
    <property type="entry name" value="OXIDOREDUCTASE, SHORT-CHAIN DEHYDROGENASE_REDUCTASE FAMILY (AFU_ORTHOLOGUE AFUA_2G04560)"/>
    <property type="match status" value="1"/>
</dbReference>
<dbReference type="PRINTS" id="PR00081">
    <property type="entry name" value="GDHRDH"/>
</dbReference>
<comment type="similarity">
    <text evidence="1">Belongs to the short-chain dehydrogenases/reductases (SDR) family.</text>
</comment>
<accession>A0AAN6Y0F1</accession>
<evidence type="ECO:0000313" key="4">
    <source>
        <dbReference type="EMBL" id="KAK4210319.1"/>
    </source>
</evidence>
<dbReference type="GO" id="GO:0016491">
    <property type="term" value="F:oxidoreductase activity"/>
    <property type="evidence" value="ECO:0007669"/>
    <property type="project" value="UniProtKB-KW"/>
</dbReference>
<keyword evidence="2" id="KW-0560">Oxidoreductase</keyword>
<evidence type="ECO:0008006" key="6">
    <source>
        <dbReference type="Google" id="ProtNLM"/>
    </source>
</evidence>